<feature type="compositionally biased region" description="Polar residues" evidence="1">
    <location>
        <begin position="15"/>
        <end position="28"/>
    </location>
</feature>
<sequence>MGANSELLTPRHDVNSQYDGSDTFSVTSSEDDHWGAQIGGYNENSAQYPPMPIGLQPHAFESAETVAAGDLEAMLEVGFDDRPSPTRNVMDSHRYQLSESRGNGYTPLTRAGSPVISPVTPDGMSSALQAKGHAKKRSGGRSGTREYGPLGPLDPGTKF</sequence>
<evidence type="ECO:0000313" key="3">
    <source>
        <dbReference type="Proteomes" id="UP001385951"/>
    </source>
</evidence>
<accession>A0AAW0GHH3</accession>
<organism evidence="2 3">
    <name type="scientific">Cerrena zonata</name>
    <dbReference type="NCBI Taxonomy" id="2478898"/>
    <lineage>
        <taxon>Eukaryota</taxon>
        <taxon>Fungi</taxon>
        <taxon>Dikarya</taxon>
        <taxon>Basidiomycota</taxon>
        <taxon>Agaricomycotina</taxon>
        <taxon>Agaricomycetes</taxon>
        <taxon>Polyporales</taxon>
        <taxon>Cerrenaceae</taxon>
        <taxon>Cerrena</taxon>
    </lineage>
</organism>
<dbReference type="Proteomes" id="UP001385951">
    <property type="component" value="Unassembled WGS sequence"/>
</dbReference>
<feature type="region of interest" description="Disordered" evidence="1">
    <location>
        <begin position="1"/>
        <end position="49"/>
    </location>
</feature>
<comment type="caution">
    <text evidence="2">The sequence shown here is derived from an EMBL/GenBank/DDBJ whole genome shotgun (WGS) entry which is preliminary data.</text>
</comment>
<reference evidence="2 3" key="1">
    <citation type="submission" date="2022-09" db="EMBL/GenBank/DDBJ databases">
        <authorList>
            <person name="Palmer J.M."/>
        </authorList>
    </citation>
    <scope>NUCLEOTIDE SEQUENCE [LARGE SCALE GENOMIC DNA]</scope>
    <source>
        <strain evidence="2 3">DSM 7382</strain>
    </source>
</reference>
<evidence type="ECO:0000256" key="1">
    <source>
        <dbReference type="SAM" id="MobiDB-lite"/>
    </source>
</evidence>
<evidence type="ECO:0000313" key="2">
    <source>
        <dbReference type="EMBL" id="KAK7692811.1"/>
    </source>
</evidence>
<dbReference type="AlphaFoldDB" id="A0AAW0GHH3"/>
<dbReference type="EMBL" id="JASBNA010000004">
    <property type="protein sequence ID" value="KAK7692811.1"/>
    <property type="molecule type" value="Genomic_DNA"/>
</dbReference>
<proteinExistence type="predicted"/>
<gene>
    <name evidence="2" type="ORF">QCA50_004446</name>
</gene>
<protein>
    <submittedName>
        <fullName evidence="2">Uncharacterized protein</fullName>
    </submittedName>
</protein>
<name>A0AAW0GHH3_9APHY</name>
<feature type="region of interest" description="Disordered" evidence="1">
    <location>
        <begin position="95"/>
        <end position="159"/>
    </location>
</feature>
<keyword evidence="3" id="KW-1185">Reference proteome</keyword>